<comment type="caution">
    <text evidence="1">The sequence shown here is derived from an EMBL/GenBank/DDBJ whole genome shotgun (WGS) entry which is preliminary data.</text>
</comment>
<evidence type="ECO:0000313" key="4">
    <source>
        <dbReference type="Proteomes" id="UP000267166"/>
    </source>
</evidence>
<reference evidence="4 5" key="1">
    <citation type="submission" date="2018-09" db="EMBL/GenBank/DDBJ databases">
        <title>The draft genome of Acinetobacter sp. strains.</title>
        <authorList>
            <person name="Qin J."/>
            <person name="Feng Y."/>
            <person name="Zong Z."/>
        </authorList>
    </citation>
    <scope>NUCLEOTIDE SEQUENCE [LARGE SCALE GENOMIC DNA]</scope>
    <source>
        <strain evidence="3 5">WCHAc060001</strain>
        <strain evidence="2 4">WCHAc060003</strain>
    </source>
</reference>
<accession>A0A3A8GAT2</accession>
<evidence type="ECO:0000313" key="5">
    <source>
        <dbReference type="Proteomes" id="UP000273105"/>
    </source>
</evidence>
<reference evidence="1 6" key="2">
    <citation type="submission" date="2018-09" db="EMBL/GenBank/DDBJ databases">
        <title>The draft genome of Acinetobacter spp. strains.</title>
        <authorList>
            <person name="Qin J."/>
            <person name="Feng Y."/>
            <person name="Zong Z."/>
        </authorList>
    </citation>
    <scope>NUCLEOTIDE SEQUENCE [LARGE SCALE GENOMIC DNA]</scope>
    <source>
        <strain evidence="1 6">WCHAc060002</strain>
    </source>
</reference>
<dbReference type="EMBL" id="RCHE01000018">
    <property type="protein sequence ID" value="RLL45556.1"/>
    <property type="molecule type" value="Genomic_DNA"/>
</dbReference>
<accession>A0A498DD95</accession>
<dbReference type="Proteomes" id="UP000273105">
    <property type="component" value="Unassembled WGS sequence"/>
</dbReference>
<evidence type="ECO:0000313" key="6">
    <source>
        <dbReference type="Proteomes" id="UP000281084"/>
    </source>
</evidence>
<evidence type="ECO:0000313" key="3">
    <source>
        <dbReference type="EMBL" id="RLL45556.1"/>
    </source>
</evidence>
<dbReference type="Proteomes" id="UP000267166">
    <property type="component" value="Unassembled WGS sequence"/>
</dbReference>
<dbReference type="EMBL" id="RAXZ01000002">
    <property type="protein sequence ID" value="RKG55086.1"/>
    <property type="molecule type" value="Genomic_DNA"/>
</dbReference>
<sequence>MSYKHNNLMAMRQNYWNDAHTPRVNAEKVFFQQLLNDLGIFENANLEDAKSLFFSLPSIILIKGYAKGFMEPSIQQLIKQHIELHRTELQQKFDVKIKFRL</sequence>
<proteinExistence type="predicted"/>
<dbReference type="EMBL" id="RCHD01000011">
    <property type="protein sequence ID" value="RLL36167.1"/>
    <property type="molecule type" value="Genomic_DNA"/>
</dbReference>
<dbReference type="AlphaFoldDB" id="A0A3A8GAT2"/>
<organism evidence="1 6">
    <name type="scientific">Acinetobacter cumulans</name>
    <dbReference type="NCBI Taxonomy" id="2136182"/>
    <lineage>
        <taxon>Bacteria</taxon>
        <taxon>Pseudomonadati</taxon>
        <taxon>Pseudomonadota</taxon>
        <taxon>Gammaproteobacteria</taxon>
        <taxon>Moraxellales</taxon>
        <taxon>Moraxellaceae</taxon>
        <taxon>Acinetobacter</taxon>
    </lineage>
</organism>
<evidence type="ECO:0000313" key="2">
    <source>
        <dbReference type="EMBL" id="RLL36167.1"/>
    </source>
</evidence>
<protein>
    <submittedName>
        <fullName evidence="1">Uncharacterized protein</fullName>
    </submittedName>
</protein>
<keyword evidence="5" id="KW-1185">Reference proteome</keyword>
<evidence type="ECO:0000313" key="1">
    <source>
        <dbReference type="EMBL" id="RKG55086.1"/>
    </source>
</evidence>
<dbReference type="Proteomes" id="UP000281084">
    <property type="component" value="Unassembled WGS sequence"/>
</dbReference>
<gene>
    <name evidence="1" type="ORF">D7V64_01840</name>
    <name evidence="3" type="ORF">D9K79_09065</name>
    <name evidence="2" type="ORF">D9K80_06200</name>
</gene>
<name>A0A3A8GAT2_9GAMM</name>
<dbReference type="RefSeq" id="WP_106984950.1">
    <property type="nucleotide sequence ID" value="NZ_CP035934.2"/>
</dbReference>